<dbReference type="PANTHER" id="PTHR30614:SF20">
    <property type="entry name" value="GLUTAMINE TRANSPORT SYSTEM PERMEASE PROTEIN GLNP"/>
    <property type="match status" value="1"/>
</dbReference>
<dbReference type="EMBL" id="AP025637">
    <property type="protein sequence ID" value="BDG72091.1"/>
    <property type="molecule type" value="Genomic_DNA"/>
</dbReference>
<feature type="domain" description="ABC transmembrane type-1" evidence="11">
    <location>
        <begin position="50"/>
        <end position="239"/>
    </location>
</feature>
<dbReference type="SUPFAM" id="SSF161098">
    <property type="entry name" value="MetI-like"/>
    <property type="match status" value="1"/>
</dbReference>
<dbReference type="PROSITE" id="PS51257">
    <property type="entry name" value="PROKAR_LIPOPROTEIN"/>
    <property type="match status" value="1"/>
</dbReference>
<dbReference type="InterPro" id="IPR000515">
    <property type="entry name" value="MetI-like"/>
</dbReference>
<evidence type="ECO:0000313" key="12">
    <source>
        <dbReference type="EMBL" id="BDG72091.1"/>
    </source>
</evidence>
<dbReference type="NCBIfam" id="TIGR01726">
    <property type="entry name" value="HEQRo_perm_3TM"/>
    <property type="match status" value="1"/>
</dbReference>
<dbReference type="Gene3D" id="1.10.3720.10">
    <property type="entry name" value="MetI-like"/>
    <property type="match status" value="1"/>
</dbReference>
<keyword evidence="4 10" id="KW-0813">Transport</keyword>
<dbReference type="Proteomes" id="UP000831327">
    <property type="component" value="Chromosome"/>
</dbReference>
<evidence type="ECO:0000256" key="4">
    <source>
        <dbReference type="ARBA" id="ARBA00022448"/>
    </source>
</evidence>
<keyword evidence="8 10" id="KW-1133">Transmembrane helix</keyword>
<proteinExistence type="inferred from homology"/>
<dbReference type="Pfam" id="PF00528">
    <property type="entry name" value="BPD_transp_1"/>
    <property type="match status" value="1"/>
</dbReference>
<evidence type="ECO:0000259" key="11">
    <source>
        <dbReference type="PROSITE" id="PS50928"/>
    </source>
</evidence>
<feature type="transmembrane region" description="Helical" evidence="10">
    <location>
        <begin position="50"/>
        <end position="76"/>
    </location>
</feature>
<sequence length="256" mass="28466">MGARMMPWRRVAVLPALLLLAGCGGNWGWHVVNPADPRGQANLRFMVDGLWATVSLSVAAMAVSLALGLAVALAGFARWRVLRWFNRVWVELFRAVPILVMILWVFYGLPVVLDIRVGIFAAAVLAIAVCDSAFEAEILRGGIQSIERGQHEAAQALGLSAWQRYRFVVLPQAIRRVLPPIGNQLVYVVKMSSLASVIGYQELTRRANELVVTVFRPLEIYTILVVEYLALILLISWAVRRLERRLGADQRQAMPG</sequence>
<evidence type="ECO:0000256" key="7">
    <source>
        <dbReference type="ARBA" id="ARBA00022970"/>
    </source>
</evidence>
<organism evidence="12 13">
    <name type="scientific">Roseomonas fluvialis</name>
    <dbReference type="NCBI Taxonomy" id="1750527"/>
    <lineage>
        <taxon>Bacteria</taxon>
        <taxon>Pseudomonadati</taxon>
        <taxon>Pseudomonadota</taxon>
        <taxon>Alphaproteobacteria</taxon>
        <taxon>Acetobacterales</taxon>
        <taxon>Roseomonadaceae</taxon>
        <taxon>Roseomonas</taxon>
    </lineage>
</organism>
<keyword evidence="9 10" id="KW-0472">Membrane</keyword>
<evidence type="ECO:0000256" key="9">
    <source>
        <dbReference type="ARBA" id="ARBA00023136"/>
    </source>
</evidence>
<dbReference type="CDD" id="cd06261">
    <property type="entry name" value="TM_PBP2"/>
    <property type="match status" value="1"/>
</dbReference>
<comment type="function">
    <text evidence="1">Part of the binding-protein-dependent transport system for glutamine; probably responsible for the translocation of the substrate across the membrane.</text>
</comment>
<dbReference type="InterPro" id="IPR043429">
    <property type="entry name" value="ArtM/GltK/GlnP/TcyL/YhdX-like"/>
</dbReference>
<reference evidence="12 13" key="1">
    <citation type="journal article" date="2016" name="Microbes Environ.">
        <title>Phylogenetically diverse aerobic anoxygenic phototrophic bacteria isolated from epilithic biofilms in Tama river, Japan.</title>
        <authorList>
            <person name="Hirose S."/>
            <person name="Matsuura K."/>
            <person name="Haruta S."/>
        </authorList>
    </citation>
    <scope>NUCLEOTIDE SEQUENCE [LARGE SCALE GENOMIC DNA]</scope>
    <source>
        <strain evidence="12 13">S08</strain>
    </source>
</reference>
<evidence type="ECO:0000256" key="1">
    <source>
        <dbReference type="ARBA" id="ARBA00003159"/>
    </source>
</evidence>
<dbReference type="PROSITE" id="PS50928">
    <property type="entry name" value="ABC_TM1"/>
    <property type="match status" value="1"/>
</dbReference>
<keyword evidence="7" id="KW-0029">Amino-acid transport</keyword>
<keyword evidence="6 10" id="KW-0812">Transmembrane</keyword>
<keyword evidence="5" id="KW-1003">Cell membrane</keyword>
<evidence type="ECO:0000256" key="2">
    <source>
        <dbReference type="ARBA" id="ARBA00004429"/>
    </source>
</evidence>
<evidence type="ECO:0000256" key="8">
    <source>
        <dbReference type="ARBA" id="ARBA00022989"/>
    </source>
</evidence>
<dbReference type="InterPro" id="IPR035906">
    <property type="entry name" value="MetI-like_sf"/>
</dbReference>
<feature type="transmembrane region" description="Helical" evidence="10">
    <location>
        <begin position="220"/>
        <end position="239"/>
    </location>
</feature>
<evidence type="ECO:0000256" key="5">
    <source>
        <dbReference type="ARBA" id="ARBA00022475"/>
    </source>
</evidence>
<evidence type="ECO:0000256" key="6">
    <source>
        <dbReference type="ARBA" id="ARBA00022692"/>
    </source>
</evidence>
<keyword evidence="13" id="KW-1185">Reference proteome</keyword>
<feature type="transmembrane region" description="Helical" evidence="10">
    <location>
        <begin position="88"/>
        <end position="109"/>
    </location>
</feature>
<dbReference type="PANTHER" id="PTHR30614">
    <property type="entry name" value="MEMBRANE COMPONENT OF AMINO ACID ABC TRANSPORTER"/>
    <property type="match status" value="1"/>
</dbReference>
<accession>A0ABN6P098</accession>
<dbReference type="InterPro" id="IPR010065">
    <property type="entry name" value="AA_ABC_transptr_permease_3TM"/>
</dbReference>
<evidence type="ECO:0000313" key="13">
    <source>
        <dbReference type="Proteomes" id="UP000831327"/>
    </source>
</evidence>
<comment type="subcellular location">
    <subcellularLocation>
        <location evidence="2">Cell inner membrane</location>
        <topology evidence="2">Multi-pass membrane protein</topology>
    </subcellularLocation>
    <subcellularLocation>
        <location evidence="10">Cell membrane</location>
        <topology evidence="10">Multi-pass membrane protein</topology>
    </subcellularLocation>
</comment>
<evidence type="ECO:0000256" key="3">
    <source>
        <dbReference type="ARBA" id="ARBA00010072"/>
    </source>
</evidence>
<name>A0ABN6P098_9PROT</name>
<comment type="similarity">
    <text evidence="3">Belongs to the binding-protein-dependent transport system permease family. HisMQ subfamily.</text>
</comment>
<protein>
    <submittedName>
        <fullName evidence="12">Amino acid ABC transporter permease</fullName>
    </submittedName>
</protein>
<evidence type="ECO:0000256" key="10">
    <source>
        <dbReference type="RuleBase" id="RU363032"/>
    </source>
</evidence>
<gene>
    <name evidence="12" type="ORF">Rmf_20200</name>
</gene>